<proteinExistence type="predicted"/>
<sequence length="409" mass="47280">MSRIRTLQETDFLEYFRLIDKHTIRKILTQYRSAGPIGYETSLVLARILKVKERISSDRELSEKLTKIQIYREAIGIKRNMVPAHNTFNTLRSRLGPEGFVQIHQHFILQAYKTGLLIPPIPDLPNVVRDKIILIGDSTFLKAVARTKGQKDENDNWIFTDDSIAFGKPHHKHKYPVGHRAHTLVAVSGIPVVSLIAPANESDQAHILPLLRTLRARYPSLPFVCVILDAGYDAEELHRDIYTNLDIIPIIIRKPSMKWGPKLGKTGTPLCPFGYSTRRKGIEYNHSRTKFACYHTCLKDPQQLIFTCDHLHSKSRFGWMTHTYFKDDFRRQGPAVPGSRLYERLKPLRTGIERYYGLIKENRYYMEHNNTYMGQDNVLIHVIEHDIVATLDILFEHSKTGKWSDILDI</sequence>
<dbReference type="AlphaFoldDB" id="A0A0F9CU63"/>
<dbReference type="EMBL" id="LAZR01034541">
    <property type="protein sequence ID" value="KKL45016.1"/>
    <property type="molecule type" value="Genomic_DNA"/>
</dbReference>
<feature type="domain" description="Transposase IS4-like" evidence="1">
    <location>
        <begin position="131"/>
        <end position="374"/>
    </location>
</feature>
<evidence type="ECO:0000313" key="2">
    <source>
        <dbReference type="EMBL" id="KKL45016.1"/>
    </source>
</evidence>
<dbReference type="GO" id="GO:0006313">
    <property type="term" value="P:DNA transposition"/>
    <property type="evidence" value="ECO:0007669"/>
    <property type="project" value="InterPro"/>
</dbReference>
<dbReference type="InterPro" id="IPR002559">
    <property type="entry name" value="Transposase_11"/>
</dbReference>
<dbReference type="GO" id="GO:0003677">
    <property type="term" value="F:DNA binding"/>
    <property type="evidence" value="ECO:0007669"/>
    <property type="project" value="InterPro"/>
</dbReference>
<gene>
    <name evidence="2" type="ORF">LCGC14_2359910</name>
</gene>
<reference evidence="2" key="1">
    <citation type="journal article" date="2015" name="Nature">
        <title>Complex archaea that bridge the gap between prokaryotes and eukaryotes.</title>
        <authorList>
            <person name="Spang A."/>
            <person name="Saw J.H."/>
            <person name="Jorgensen S.L."/>
            <person name="Zaremba-Niedzwiedzka K."/>
            <person name="Martijn J."/>
            <person name="Lind A.E."/>
            <person name="van Eijk R."/>
            <person name="Schleper C."/>
            <person name="Guy L."/>
            <person name="Ettema T.J."/>
        </authorList>
    </citation>
    <scope>NUCLEOTIDE SEQUENCE</scope>
</reference>
<evidence type="ECO:0000259" key="1">
    <source>
        <dbReference type="Pfam" id="PF01609"/>
    </source>
</evidence>
<accession>A0A0F9CU63</accession>
<dbReference type="Pfam" id="PF01609">
    <property type="entry name" value="DDE_Tnp_1"/>
    <property type="match status" value="1"/>
</dbReference>
<protein>
    <recommendedName>
        <fullName evidence="1">Transposase IS4-like domain-containing protein</fullName>
    </recommendedName>
</protein>
<comment type="caution">
    <text evidence="2">The sequence shown here is derived from an EMBL/GenBank/DDBJ whole genome shotgun (WGS) entry which is preliminary data.</text>
</comment>
<name>A0A0F9CU63_9ZZZZ</name>
<organism evidence="2">
    <name type="scientific">marine sediment metagenome</name>
    <dbReference type="NCBI Taxonomy" id="412755"/>
    <lineage>
        <taxon>unclassified sequences</taxon>
        <taxon>metagenomes</taxon>
        <taxon>ecological metagenomes</taxon>
    </lineage>
</organism>
<dbReference type="GO" id="GO:0004803">
    <property type="term" value="F:transposase activity"/>
    <property type="evidence" value="ECO:0007669"/>
    <property type="project" value="InterPro"/>
</dbReference>